<evidence type="ECO:0000313" key="2">
    <source>
        <dbReference type="EMBL" id="QHT76055.1"/>
    </source>
</evidence>
<feature type="transmembrane region" description="Helical" evidence="1">
    <location>
        <begin position="34"/>
        <end position="52"/>
    </location>
</feature>
<dbReference type="EMBL" id="MN739887">
    <property type="protein sequence ID" value="QHT76055.1"/>
    <property type="molecule type" value="Genomic_DNA"/>
</dbReference>
<organism evidence="2">
    <name type="scientific">viral metagenome</name>
    <dbReference type="NCBI Taxonomy" id="1070528"/>
    <lineage>
        <taxon>unclassified sequences</taxon>
        <taxon>metagenomes</taxon>
        <taxon>organismal metagenomes</taxon>
    </lineage>
</organism>
<proteinExistence type="predicted"/>
<keyword evidence="1" id="KW-0472">Membrane</keyword>
<protein>
    <submittedName>
        <fullName evidence="2">Uncharacterized protein</fullName>
    </submittedName>
</protein>
<keyword evidence="1" id="KW-1133">Transmembrane helix</keyword>
<keyword evidence="1" id="KW-0812">Transmembrane</keyword>
<feature type="transmembrane region" description="Helical" evidence="1">
    <location>
        <begin position="6"/>
        <end position="27"/>
    </location>
</feature>
<name>A0A6C0H7C4_9ZZZZ</name>
<dbReference type="AlphaFoldDB" id="A0A6C0H7C4"/>
<evidence type="ECO:0000256" key="1">
    <source>
        <dbReference type="SAM" id="Phobius"/>
    </source>
</evidence>
<reference evidence="2" key="1">
    <citation type="journal article" date="2020" name="Nature">
        <title>Giant virus diversity and host interactions through global metagenomics.</title>
        <authorList>
            <person name="Schulz F."/>
            <person name="Roux S."/>
            <person name="Paez-Espino D."/>
            <person name="Jungbluth S."/>
            <person name="Walsh D.A."/>
            <person name="Denef V.J."/>
            <person name="McMahon K.D."/>
            <person name="Konstantinidis K.T."/>
            <person name="Eloe-Fadrosh E.A."/>
            <person name="Kyrpides N.C."/>
            <person name="Woyke T."/>
        </authorList>
    </citation>
    <scope>NUCLEOTIDE SEQUENCE</scope>
    <source>
        <strain evidence="2">GVMAG-M-3300023179-71</strain>
    </source>
</reference>
<sequence length="53" mass="6312">MDSGNIITWTFIIFILTYTIIKLFDFYGIDSSLIYKYLAFYIFLWVSVLLVSE</sequence>
<accession>A0A6C0H7C4</accession>